<keyword evidence="4" id="KW-1185">Reference proteome</keyword>
<gene>
    <name evidence="3" type="ORF">KK137_02830</name>
</gene>
<dbReference type="GO" id="GO:0016740">
    <property type="term" value="F:transferase activity"/>
    <property type="evidence" value="ECO:0007669"/>
    <property type="project" value="UniProtKB-KW"/>
</dbReference>
<evidence type="ECO:0000259" key="2">
    <source>
        <dbReference type="Pfam" id="PF12804"/>
    </source>
</evidence>
<evidence type="ECO:0000256" key="1">
    <source>
        <dbReference type="ARBA" id="ARBA00022842"/>
    </source>
</evidence>
<reference evidence="3 4" key="1">
    <citation type="submission" date="2021-05" db="EMBL/GenBank/DDBJ databases">
        <title>Croceibacterium sp. LX-88 genome sequence.</title>
        <authorList>
            <person name="Luo X."/>
        </authorList>
    </citation>
    <scope>NUCLEOTIDE SEQUENCE [LARGE SCALE GENOMIC DNA]</scope>
    <source>
        <strain evidence="3 4">LX-88</strain>
    </source>
</reference>
<dbReference type="Gene3D" id="3.90.550.10">
    <property type="entry name" value="Spore Coat Polysaccharide Biosynthesis Protein SpsA, Chain A"/>
    <property type="match status" value="1"/>
</dbReference>
<evidence type="ECO:0000313" key="3">
    <source>
        <dbReference type="EMBL" id="MBT2133259.1"/>
    </source>
</evidence>
<dbReference type="RefSeq" id="WP_214534528.1">
    <property type="nucleotide sequence ID" value="NZ_JAHFVK010000001.1"/>
</dbReference>
<dbReference type="InterPro" id="IPR029044">
    <property type="entry name" value="Nucleotide-diphossugar_trans"/>
</dbReference>
<evidence type="ECO:0000313" key="4">
    <source>
        <dbReference type="Proteomes" id="UP000811255"/>
    </source>
</evidence>
<dbReference type="EMBL" id="JAHFVK010000001">
    <property type="protein sequence ID" value="MBT2133259.1"/>
    <property type="molecule type" value="Genomic_DNA"/>
</dbReference>
<organism evidence="3 4">
    <name type="scientific">Croceibacterium selenioxidans</name>
    <dbReference type="NCBI Taxonomy" id="2838833"/>
    <lineage>
        <taxon>Bacteria</taxon>
        <taxon>Pseudomonadati</taxon>
        <taxon>Pseudomonadota</taxon>
        <taxon>Alphaproteobacteria</taxon>
        <taxon>Sphingomonadales</taxon>
        <taxon>Erythrobacteraceae</taxon>
        <taxon>Croceibacterium</taxon>
    </lineage>
</organism>
<keyword evidence="1" id="KW-0460">Magnesium</keyword>
<dbReference type="Pfam" id="PF12804">
    <property type="entry name" value="NTP_transf_3"/>
    <property type="match status" value="1"/>
</dbReference>
<keyword evidence="3" id="KW-0808">Transferase</keyword>
<comment type="caution">
    <text evidence="3">The sequence shown here is derived from an EMBL/GenBank/DDBJ whole genome shotgun (WGS) entry which is preliminary data.</text>
</comment>
<dbReference type="Proteomes" id="UP000811255">
    <property type="component" value="Unassembled WGS sequence"/>
</dbReference>
<proteinExistence type="predicted"/>
<name>A0ABS5W0M8_9SPHN</name>
<dbReference type="SUPFAM" id="SSF53448">
    <property type="entry name" value="Nucleotide-diphospho-sugar transferases"/>
    <property type="match status" value="1"/>
</dbReference>
<protein>
    <submittedName>
        <fullName evidence="3">NTP transferase domain-containing protein</fullName>
    </submittedName>
</protein>
<feature type="domain" description="MobA-like NTP transferase" evidence="2">
    <location>
        <begin position="27"/>
        <end position="146"/>
    </location>
</feature>
<sequence>MASEPVPTVLILAGQRLGKVDPLAAKYGIEHKCLVPLLGRPLIGYVLDAVDAAFPTAPIIVSINDPHALDNEPEARRFFEAGRLKVVAAAHNLLESVFAATTVVKYPVLVTTGDNVLMTPEALRGFHEFALAEGADCAAMFARKEDILAAHSEGQPRFWKFRDGEFSGCNSFWMKDASAKKVGEIFRGGGQFLKFPKRFISAFGLSNLIGFRLGLFNVKRMLSRVSARFGKKIAVQIVDDGKLAIDVDTEFSHLVAERLLRAKGAPDLAA</sequence>
<accession>A0ABS5W0M8</accession>
<dbReference type="InterPro" id="IPR025877">
    <property type="entry name" value="MobA-like_NTP_Trfase"/>
</dbReference>